<protein>
    <submittedName>
        <fullName evidence="1">Uncharacterized protein</fullName>
    </submittedName>
</protein>
<sequence>RAEQRQAYNFFNSFFHDSIFSPSIVNIFYYQPTHRPKREPSNLSHCLFSSSGAKRRSFLFMFSSF</sequence>
<reference evidence="1" key="1">
    <citation type="journal article" date="2023" name="IScience">
        <title>Live-bearing cockroach genome reveals convergent evolutionary mechanisms linked to viviparity in insects and beyond.</title>
        <authorList>
            <person name="Fouks B."/>
            <person name="Harrison M.C."/>
            <person name="Mikhailova A.A."/>
            <person name="Marchal E."/>
            <person name="English S."/>
            <person name="Carruthers M."/>
            <person name="Jennings E.C."/>
            <person name="Chiamaka E.L."/>
            <person name="Frigard R.A."/>
            <person name="Pippel M."/>
            <person name="Attardo G.M."/>
            <person name="Benoit J.B."/>
            <person name="Bornberg-Bauer E."/>
            <person name="Tobe S.S."/>
        </authorList>
    </citation>
    <scope>NUCLEOTIDE SEQUENCE</scope>
    <source>
        <strain evidence="1">Stay&amp;Tobe</strain>
    </source>
</reference>
<evidence type="ECO:0000313" key="1">
    <source>
        <dbReference type="EMBL" id="KAJ9594557.1"/>
    </source>
</evidence>
<keyword evidence="2" id="KW-1185">Reference proteome</keyword>
<dbReference type="AlphaFoldDB" id="A0AAD8AA56"/>
<reference evidence="1" key="2">
    <citation type="submission" date="2023-05" db="EMBL/GenBank/DDBJ databases">
        <authorList>
            <person name="Fouks B."/>
        </authorList>
    </citation>
    <scope>NUCLEOTIDE SEQUENCE</scope>
    <source>
        <strain evidence="1">Stay&amp;Tobe</strain>
        <tissue evidence="1">Testes</tissue>
    </source>
</reference>
<dbReference type="EMBL" id="JASPKZ010002973">
    <property type="protein sequence ID" value="KAJ9594557.1"/>
    <property type="molecule type" value="Genomic_DNA"/>
</dbReference>
<name>A0AAD8AA56_DIPPU</name>
<comment type="caution">
    <text evidence="1">The sequence shown here is derived from an EMBL/GenBank/DDBJ whole genome shotgun (WGS) entry which is preliminary data.</text>
</comment>
<dbReference type="Proteomes" id="UP001233999">
    <property type="component" value="Unassembled WGS sequence"/>
</dbReference>
<organism evidence="1 2">
    <name type="scientific">Diploptera punctata</name>
    <name type="common">Pacific beetle cockroach</name>
    <dbReference type="NCBI Taxonomy" id="6984"/>
    <lineage>
        <taxon>Eukaryota</taxon>
        <taxon>Metazoa</taxon>
        <taxon>Ecdysozoa</taxon>
        <taxon>Arthropoda</taxon>
        <taxon>Hexapoda</taxon>
        <taxon>Insecta</taxon>
        <taxon>Pterygota</taxon>
        <taxon>Neoptera</taxon>
        <taxon>Polyneoptera</taxon>
        <taxon>Dictyoptera</taxon>
        <taxon>Blattodea</taxon>
        <taxon>Blaberoidea</taxon>
        <taxon>Blaberidae</taxon>
        <taxon>Diplopterinae</taxon>
        <taxon>Diploptera</taxon>
    </lineage>
</organism>
<feature type="non-terminal residue" evidence="1">
    <location>
        <position position="65"/>
    </location>
</feature>
<evidence type="ECO:0000313" key="2">
    <source>
        <dbReference type="Proteomes" id="UP001233999"/>
    </source>
</evidence>
<proteinExistence type="predicted"/>
<feature type="non-terminal residue" evidence="1">
    <location>
        <position position="1"/>
    </location>
</feature>
<gene>
    <name evidence="1" type="ORF">L9F63_027460</name>
</gene>
<accession>A0AAD8AA56</accession>